<protein>
    <submittedName>
        <fullName evidence="2">Uncharacterized protein</fullName>
    </submittedName>
</protein>
<reference evidence="2" key="1">
    <citation type="submission" date="2019-10" db="EMBL/GenBank/DDBJ databases">
        <authorList>
            <person name="Soares A.E.R."/>
            <person name="Aleixo A."/>
            <person name="Schneider P."/>
            <person name="Miyaki C.Y."/>
            <person name="Schneider M.P."/>
            <person name="Mello C."/>
            <person name="Vasconcelos A.T.R."/>
        </authorList>
    </citation>
    <scope>NUCLEOTIDE SEQUENCE</scope>
    <source>
        <tissue evidence="2">Muscle</tissue>
    </source>
</reference>
<keyword evidence="1" id="KW-0812">Transmembrane</keyword>
<gene>
    <name evidence="2" type="ORF">WISP_113883</name>
</gene>
<keyword evidence="1" id="KW-0472">Membrane</keyword>
<evidence type="ECO:0000313" key="3">
    <source>
        <dbReference type="Proteomes" id="UP001145742"/>
    </source>
</evidence>
<dbReference type="Proteomes" id="UP001145742">
    <property type="component" value="Unassembled WGS sequence"/>
</dbReference>
<comment type="caution">
    <text evidence="2">The sequence shown here is derived from an EMBL/GenBank/DDBJ whole genome shotgun (WGS) entry which is preliminary data.</text>
</comment>
<dbReference type="EMBL" id="WHWB01034466">
    <property type="protein sequence ID" value="KAJ7409541.1"/>
    <property type="molecule type" value="Genomic_DNA"/>
</dbReference>
<sequence>MNSRFKSYIGNRMINFLMNFSVAVITMVSGRFKNANKFIDAVVDKNKMMELFSLETKCKKLKFDTGRPKVQPPLLMGSAVVSVESVLEPAVIGSAGHRGSFWQLLTQGPPVANPIHLSNYTLPIVPSTSQEDRKDGIKSKKDRMKYIQTNSTVLRILKELADVITKPLLMIFEQSWEYREVQADRKLMKIVLIFKQTKKEDHGNYGPTQIIKYEKTQIITYDITQNPGLSSAFFVSKKKREAEAAISVAEVVVKIEGASIWVMVAMTKTA</sequence>
<evidence type="ECO:0000313" key="2">
    <source>
        <dbReference type="EMBL" id="KAJ7409541.1"/>
    </source>
</evidence>
<name>A0ABQ9D0T0_9PASS</name>
<feature type="transmembrane region" description="Helical" evidence="1">
    <location>
        <begin position="12"/>
        <end position="32"/>
    </location>
</feature>
<accession>A0ABQ9D0T0</accession>
<keyword evidence="3" id="KW-1185">Reference proteome</keyword>
<evidence type="ECO:0000256" key="1">
    <source>
        <dbReference type="SAM" id="Phobius"/>
    </source>
</evidence>
<keyword evidence="1" id="KW-1133">Transmembrane helix</keyword>
<proteinExistence type="predicted"/>
<organism evidence="2 3">
    <name type="scientific">Willisornis vidua</name>
    <name type="common">Xingu scale-backed antbird</name>
    <dbReference type="NCBI Taxonomy" id="1566151"/>
    <lineage>
        <taxon>Eukaryota</taxon>
        <taxon>Metazoa</taxon>
        <taxon>Chordata</taxon>
        <taxon>Craniata</taxon>
        <taxon>Vertebrata</taxon>
        <taxon>Euteleostomi</taxon>
        <taxon>Archelosauria</taxon>
        <taxon>Archosauria</taxon>
        <taxon>Dinosauria</taxon>
        <taxon>Saurischia</taxon>
        <taxon>Theropoda</taxon>
        <taxon>Coelurosauria</taxon>
        <taxon>Aves</taxon>
        <taxon>Neognathae</taxon>
        <taxon>Neoaves</taxon>
        <taxon>Telluraves</taxon>
        <taxon>Australaves</taxon>
        <taxon>Passeriformes</taxon>
        <taxon>Thamnophilidae</taxon>
        <taxon>Willisornis</taxon>
    </lineage>
</organism>